<proteinExistence type="predicted"/>
<name>A0A1X7UE91_AMPQE</name>
<dbReference type="InParanoid" id="A0A1X7UE91"/>
<dbReference type="EnsemblMetazoa" id="Aqu2.1.26082_001">
    <property type="protein sequence ID" value="Aqu2.1.26082_001"/>
    <property type="gene ID" value="Aqu2.1.26082"/>
</dbReference>
<accession>A0A1X7UE91</accession>
<organism evidence="1">
    <name type="scientific">Amphimedon queenslandica</name>
    <name type="common">Sponge</name>
    <dbReference type="NCBI Taxonomy" id="400682"/>
    <lineage>
        <taxon>Eukaryota</taxon>
        <taxon>Metazoa</taxon>
        <taxon>Porifera</taxon>
        <taxon>Demospongiae</taxon>
        <taxon>Heteroscleromorpha</taxon>
        <taxon>Haplosclerida</taxon>
        <taxon>Niphatidae</taxon>
        <taxon>Amphimedon</taxon>
    </lineage>
</organism>
<reference evidence="1" key="1">
    <citation type="submission" date="2017-05" db="UniProtKB">
        <authorList>
            <consortium name="EnsemblMetazoa"/>
        </authorList>
    </citation>
    <scope>IDENTIFICATION</scope>
</reference>
<dbReference type="AlphaFoldDB" id="A0A1X7UE91"/>
<protein>
    <submittedName>
        <fullName evidence="1">Uncharacterized protein</fullName>
    </submittedName>
</protein>
<sequence length="142" mass="16108">MYIKEGLIFDKHSGRLTGFADLGDINNHLMAFERIIEDGTSKTEQLARTVMVFMVMACTFDGASVNRSLASLHGNKGDIVYKNDGKCISWKHLVDLYKRDKGKGSGLALVPKLTFKHIELTPFSKMHVDHLEDQRQKRQQNL</sequence>
<evidence type="ECO:0000313" key="1">
    <source>
        <dbReference type="EnsemblMetazoa" id="Aqu2.1.26082_001"/>
    </source>
</evidence>